<evidence type="ECO:0000256" key="13">
    <source>
        <dbReference type="PIRSR" id="PIRSR006621-1"/>
    </source>
</evidence>
<dbReference type="STRING" id="1434232.MAIT1_01176"/>
<dbReference type="InterPro" id="IPR035587">
    <property type="entry name" value="DUS-like_FMN-bd"/>
</dbReference>
<comment type="catalytic activity">
    <reaction evidence="10">
        <text>a 5,6-dihydrouridine in tRNA + NADP(+) = a uridine in tRNA + NADPH + H(+)</text>
        <dbReference type="Rhea" id="RHEA:23624"/>
        <dbReference type="Rhea" id="RHEA-COMP:13339"/>
        <dbReference type="Rhea" id="RHEA-COMP:13887"/>
        <dbReference type="ChEBI" id="CHEBI:15378"/>
        <dbReference type="ChEBI" id="CHEBI:57783"/>
        <dbReference type="ChEBI" id="CHEBI:58349"/>
        <dbReference type="ChEBI" id="CHEBI:65315"/>
        <dbReference type="ChEBI" id="CHEBI:74443"/>
    </reaction>
</comment>
<dbReference type="InterPro" id="IPR024036">
    <property type="entry name" value="tRNA-dHydroUridine_Synthase_C"/>
</dbReference>
<name>A0A1Y2K7K3_9PROT</name>
<keyword evidence="8" id="KW-0694">RNA-binding</keyword>
<evidence type="ECO:0000313" key="16">
    <source>
        <dbReference type="EMBL" id="OSM06198.1"/>
    </source>
</evidence>
<comment type="caution">
    <text evidence="16">The sequence shown here is derived from an EMBL/GenBank/DDBJ whole genome shotgun (WGS) entry which is preliminary data.</text>
</comment>
<dbReference type="InterPro" id="IPR004652">
    <property type="entry name" value="DusB-like"/>
</dbReference>
<feature type="binding site" evidence="14">
    <location>
        <position position="155"/>
    </location>
    <ligand>
        <name>FMN</name>
        <dbReference type="ChEBI" id="CHEBI:58210"/>
    </ligand>
</feature>
<evidence type="ECO:0000259" key="15">
    <source>
        <dbReference type="Pfam" id="PF01207"/>
    </source>
</evidence>
<dbReference type="NCBIfam" id="TIGR00737">
    <property type="entry name" value="nifR3_yhdG"/>
    <property type="match status" value="1"/>
</dbReference>
<reference evidence="16 17" key="1">
    <citation type="journal article" date="2016" name="BMC Genomics">
        <title>Combined genomic and structural analyses of a cultured magnetotactic bacterium reveals its niche adaptation to a dynamic environment.</title>
        <authorList>
            <person name="Araujo A.C."/>
            <person name="Morillo V."/>
            <person name="Cypriano J."/>
            <person name="Teixeira L.C."/>
            <person name="Leao P."/>
            <person name="Lyra S."/>
            <person name="Almeida L.G."/>
            <person name="Bazylinski D.A."/>
            <person name="Vasconcellos A.T."/>
            <person name="Abreu F."/>
            <person name="Lins U."/>
        </authorList>
    </citation>
    <scope>NUCLEOTIDE SEQUENCE [LARGE SCALE GENOMIC DNA]</scope>
    <source>
        <strain evidence="16 17">IT-1</strain>
    </source>
</reference>
<dbReference type="GO" id="GO:0000049">
    <property type="term" value="F:tRNA binding"/>
    <property type="evidence" value="ECO:0007669"/>
    <property type="project" value="UniProtKB-KW"/>
</dbReference>
<evidence type="ECO:0000256" key="4">
    <source>
        <dbReference type="ARBA" id="ARBA00022630"/>
    </source>
</evidence>
<dbReference type="GO" id="GO:0017150">
    <property type="term" value="F:tRNA dihydrouridine synthase activity"/>
    <property type="evidence" value="ECO:0007669"/>
    <property type="project" value="InterPro"/>
</dbReference>
<gene>
    <name evidence="16" type="ORF">MAIT1_01176</name>
</gene>
<evidence type="ECO:0000256" key="14">
    <source>
        <dbReference type="PIRSR" id="PIRSR006621-2"/>
    </source>
</evidence>
<comment type="cofactor">
    <cofactor evidence="1 12 14">
        <name>FMN</name>
        <dbReference type="ChEBI" id="CHEBI:58210"/>
    </cofactor>
</comment>
<dbReference type="InterPro" id="IPR013785">
    <property type="entry name" value="Aldolase_TIM"/>
</dbReference>
<dbReference type="EC" id="1.3.1.-" evidence="12"/>
<dbReference type="PANTHER" id="PTHR45846:SF1">
    <property type="entry name" value="TRNA-DIHYDROURIDINE(47) SYNTHASE [NAD(P)(+)]-LIKE"/>
    <property type="match status" value="1"/>
</dbReference>
<dbReference type="SUPFAM" id="SSF51395">
    <property type="entry name" value="FMN-linked oxidoreductases"/>
    <property type="match status" value="1"/>
</dbReference>
<evidence type="ECO:0000256" key="8">
    <source>
        <dbReference type="ARBA" id="ARBA00022884"/>
    </source>
</evidence>
<keyword evidence="5 12" id="KW-0288">FMN</keyword>
<feature type="binding site" evidence="14">
    <location>
        <position position="125"/>
    </location>
    <ligand>
        <name>FMN</name>
        <dbReference type="ChEBI" id="CHEBI:58210"/>
    </ligand>
</feature>
<protein>
    <recommendedName>
        <fullName evidence="12">tRNA-dihydrouridine synthase</fullName>
        <ecNumber evidence="12">1.3.1.-</ecNumber>
    </recommendedName>
</protein>
<evidence type="ECO:0000256" key="2">
    <source>
        <dbReference type="ARBA" id="ARBA00002790"/>
    </source>
</evidence>
<keyword evidence="6 12" id="KW-0819">tRNA processing</keyword>
<keyword evidence="14" id="KW-0547">Nucleotide-binding</keyword>
<feature type="active site" description="Proton donor" evidence="13">
    <location>
        <position position="86"/>
    </location>
</feature>
<evidence type="ECO:0000256" key="10">
    <source>
        <dbReference type="ARBA" id="ARBA00048205"/>
    </source>
</evidence>
<comment type="similarity">
    <text evidence="12">Belongs to the dus family.</text>
</comment>
<dbReference type="Pfam" id="PF01207">
    <property type="entry name" value="Dus"/>
    <property type="match status" value="1"/>
</dbReference>
<dbReference type="PIRSF" id="PIRSF006621">
    <property type="entry name" value="Dus"/>
    <property type="match status" value="1"/>
</dbReference>
<keyword evidence="9 12" id="KW-0560">Oxidoreductase</keyword>
<dbReference type="CDD" id="cd02801">
    <property type="entry name" value="DUS_like_FMN"/>
    <property type="match status" value="1"/>
</dbReference>
<dbReference type="AlphaFoldDB" id="A0A1Y2K7K3"/>
<sequence>MAGVTDAPFRYLARKYGADMAVSEMIASQAMVRNVGKSLRMSDTLADKPETPLAVQIAGGDPEVLSEAARMNVERGAEIIDINMGCPVKKIVKGQAGAALLRDEALVARIIRAVVAAVAVPVTVKIRLGWDDETRNALRIAAIAQEEGARLLTVHGRTRAQMYRGSADWDAIAQVKASTALPVVGNGDITDAEDAAAKWRASGVDALMIGRGAMGRPWLFRQIDELLRYGKQPQEPGVAERYAIAREHLQLLLDFHGAVSGNRLARKHLAWYTRGLRGGAAFRDAVNHSEDPLGTLQLLDDFFAPLLEAQTV</sequence>
<keyword evidence="17" id="KW-1185">Reference proteome</keyword>
<dbReference type="Gene3D" id="3.20.20.70">
    <property type="entry name" value="Aldolase class I"/>
    <property type="match status" value="1"/>
</dbReference>
<dbReference type="Gene3D" id="1.10.1200.80">
    <property type="entry name" value="Putative flavin oxidoreducatase, domain 2"/>
    <property type="match status" value="1"/>
</dbReference>
<evidence type="ECO:0000256" key="5">
    <source>
        <dbReference type="ARBA" id="ARBA00022643"/>
    </source>
</evidence>
<evidence type="ECO:0000313" key="17">
    <source>
        <dbReference type="Proteomes" id="UP000194003"/>
    </source>
</evidence>
<accession>A0A1Y2K7K3</accession>
<evidence type="ECO:0000256" key="11">
    <source>
        <dbReference type="ARBA" id="ARBA00048802"/>
    </source>
</evidence>
<keyword evidence="4 12" id="KW-0285">Flavoprotein</keyword>
<dbReference type="Proteomes" id="UP000194003">
    <property type="component" value="Unassembled WGS sequence"/>
</dbReference>
<feature type="binding site" evidence="14">
    <location>
        <position position="56"/>
    </location>
    <ligand>
        <name>FMN</name>
        <dbReference type="ChEBI" id="CHEBI:58210"/>
    </ligand>
</feature>
<evidence type="ECO:0000256" key="7">
    <source>
        <dbReference type="ARBA" id="ARBA00022857"/>
    </source>
</evidence>
<evidence type="ECO:0000256" key="1">
    <source>
        <dbReference type="ARBA" id="ARBA00001917"/>
    </source>
</evidence>
<evidence type="ECO:0000256" key="9">
    <source>
        <dbReference type="ARBA" id="ARBA00023002"/>
    </source>
</evidence>
<proteinExistence type="inferred from homology"/>
<evidence type="ECO:0000256" key="3">
    <source>
        <dbReference type="ARBA" id="ARBA00022555"/>
    </source>
</evidence>
<evidence type="ECO:0000256" key="6">
    <source>
        <dbReference type="ARBA" id="ARBA00022694"/>
    </source>
</evidence>
<comment type="catalytic activity">
    <reaction evidence="11">
        <text>a 5,6-dihydrouridine in tRNA + NAD(+) = a uridine in tRNA + NADH + H(+)</text>
        <dbReference type="Rhea" id="RHEA:54452"/>
        <dbReference type="Rhea" id="RHEA-COMP:13339"/>
        <dbReference type="Rhea" id="RHEA-COMP:13887"/>
        <dbReference type="ChEBI" id="CHEBI:15378"/>
        <dbReference type="ChEBI" id="CHEBI:57540"/>
        <dbReference type="ChEBI" id="CHEBI:57945"/>
        <dbReference type="ChEBI" id="CHEBI:65315"/>
        <dbReference type="ChEBI" id="CHEBI:74443"/>
    </reaction>
</comment>
<dbReference type="InterPro" id="IPR001269">
    <property type="entry name" value="DUS_fam"/>
</dbReference>
<feature type="binding site" evidence="14">
    <location>
        <begin position="210"/>
        <end position="211"/>
    </location>
    <ligand>
        <name>FMN</name>
        <dbReference type="ChEBI" id="CHEBI:58210"/>
    </ligand>
</feature>
<dbReference type="PROSITE" id="PS01136">
    <property type="entry name" value="UPF0034"/>
    <property type="match status" value="1"/>
</dbReference>
<dbReference type="EMBL" id="LVJN01000016">
    <property type="protein sequence ID" value="OSM06198.1"/>
    <property type="molecule type" value="Genomic_DNA"/>
</dbReference>
<dbReference type="PANTHER" id="PTHR45846">
    <property type="entry name" value="TRNA-DIHYDROURIDINE(47) SYNTHASE [NAD(P)(+)]-LIKE"/>
    <property type="match status" value="1"/>
</dbReference>
<organism evidence="16 17">
    <name type="scientific">Magnetofaba australis IT-1</name>
    <dbReference type="NCBI Taxonomy" id="1434232"/>
    <lineage>
        <taxon>Bacteria</taxon>
        <taxon>Pseudomonadati</taxon>
        <taxon>Pseudomonadota</taxon>
        <taxon>Magnetococcia</taxon>
        <taxon>Magnetococcales</taxon>
        <taxon>Magnetococcaceae</taxon>
        <taxon>Magnetofaba</taxon>
    </lineage>
</organism>
<keyword evidence="7" id="KW-0521">NADP</keyword>
<dbReference type="InterPro" id="IPR018517">
    <property type="entry name" value="tRNA_hU_synthase_CS"/>
</dbReference>
<keyword evidence="3" id="KW-0820">tRNA-binding</keyword>
<evidence type="ECO:0000256" key="12">
    <source>
        <dbReference type="PIRNR" id="PIRNR006621"/>
    </source>
</evidence>
<dbReference type="GO" id="GO:0050660">
    <property type="term" value="F:flavin adenine dinucleotide binding"/>
    <property type="evidence" value="ECO:0007669"/>
    <property type="project" value="InterPro"/>
</dbReference>
<comment type="function">
    <text evidence="2 12">Catalyzes the synthesis of 5,6-dihydrouridine (D), a modified base found in the D-loop of most tRNAs, via the reduction of the C5-C6 double bond in target uridines.</text>
</comment>
<feature type="domain" description="DUS-like FMN-binding" evidence="15">
    <location>
        <begin position="1"/>
        <end position="302"/>
    </location>
</feature>